<name>A0ABU1I778_9MICO</name>
<dbReference type="PANTHER" id="PTHR34351:SF1">
    <property type="entry name" value="SLR1927 PROTEIN"/>
    <property type="match status" value="1"/>
</dbReference>
<comment type="caution">
    <text evidence="3">The sequence shown here is derived from an EMBL/GenBank/DDBJ whole genome shotgun (WGS) entry which is preliminary data.</text>
</comment>
<keyword evidence="4" id="KW-1185">Reference proteome</keyword>
<reference evidence="3 4" key="1">
    <citation type="submission" date="2023-08" db="EMBL/GenBank/DDBJ databases">
        <title>Functional and genomic diversity of the sorghum phyllosphere microbiome.</title>
        <authorList>
            <person name="Shade A."/>
        </authorList>
    </citation>
    <scope>NUCLEOTIDE SEQUENCE [LARGE SCALE GENOMIC DNA]</scope>
    <source>
        <strain evidence="3 4">SORGH_AS_0919</strain>
    </source>
</reference>
<dbReference type="InterPro" id="IPR002881">
    <property type="entry name" value="DUF58"/>
</dbReference>
<feature type="domain" description="DUF58" evidence="2">
    <location>
        <begin position="218"/>
        <end position="290"/>
    </location>
</feature>
<keyword evidence="1" id="KW-1133">Transmembrane helix</keyword>
<gene>
    <name evidence="3" type="ORF">QE367_003142</name>
</gene>
<evidence type="ECO:0000256" key="1">
    <source>
        <dbReference type="SAM" id="Phobius"/>
    </source>
</evidence>
<sequence length="426" mass="44380">MTGSSRPAHRRHRLGPALRRAWPLTARGCGALLIAVAAIVCAHAFGVVELVYVGVLLIAAVALGWVSLWFVHRYGDVSRSFSPDVAAVGSESVVTVHATARGGVSGAIARWTDTLPNGVEGDASGILTGAAALDRIRLTYRIRGTRRGIRDVGPFALVVTDPFGFTRRSVRMGRAEPITVAPATVMLPPLTEYPGEAGGSLHTATHQLGEGADNLIPRAYAPGDSMRRINWRASAHHDELMVRQEEQESTPEATVVLDRAASRWAPAASRPGEDPAFEAAVTAAISAVARLAREGYDVTVIDSEGHPVGAPVPAGDSVAVEQLALDLATIVAGSDDRLAALPRLFAGTVAGPVVVVSARVTTADADALAPLVAHSALPVLLAAESSEQALARASAAGWRAGVLTPDGDLTESWRAATERGTARAAY</sequence>
<dbReference type="PANTHER" id="PTHR34351">
    <property type="entry name" value="SLR1927 PROTEIN-RELATED"/>
    <property type="match status" value="1"/>
</dbReference>
<protein>
    <submittedName>
        <fullName evidence="3">Uncharacterized protein (DUF58 family)</fullName>
    </submittedName>
</protein>
<dbReference type="Proteomes" id="UP001260188">
    <property type="component" value="Unassembled WGS sequence"/>
</dbReference>
<keyword evidence="1" id="KW-0812">Transmembrane</keyword>
<keyword evidence="1" id="KW-0472">Membrane</keyword>
<feature type="transmembrane region" description="Helical" evidence="1">
    <location>
        <begin position="21"/>
        <end position="45"/>
    </location>
</feature>
<evidence type="ECO:0000259" key="2">
    <source>
        <dbReference type="Pfam" id="PF01882"/>
    </source>
</evidence>
<dbReference type="EMBL" id="JAVIZA010000001">
    <property type="protein sequence ID" value="MDR6168938.1"/>
    <property type="molecule type" value="Genomic_DNA"/>
</dbReference>
<dbReference type="Pfam" id="PF01882">
    <property type="entry name" value="DUF58"/>
    <property type="match status" value="1"/>
</dbReference>
<proteinExistence type="predicted"/>
<evidence type="ECO:0000313" key="4">
    <source>
        <dbReference type="Proteomes" id="UP001260188"/>
    </source>
</evidence>
<feature type="transmembrane region" description="Helical" evidence="1">
    <location>
        <begin position="51"/>
        <end position="71"/>
    </location>
</feature>
<accession>A0ABU1I778</accession>
<evidence type="ECO:0000313" key="3">
    <source>
        <dbReference type="EMBL" id="MDR6168938.1"/>
    </source>
</evidence>
<dbReference type="RefSeq" id="WP_114598583.1">
    <property type="nucleotide sequence ID" value="NZ_JAVIZA010000001.1"/>
</dbReference>
<organism evidence="3 4">
    <name type="scientific">Microbacterium paludicola</name>
    <dbReference type="NCBI Taxonomy" id="300019"/>
    <lineage>
        <taxon>Bacteria</taxon>
        <taxon>Bacillati</taxon>
        <taxon>Actinomycetota</taxon>
        <taxon>Actinomycetes</taxon>
        <taxon>Micrococcales</taxon>
        <taxon>Microbacteriaceae</taxon>
        <taxon>Microbacterium</taxon>
    </lineage>
</organism>